<dbReference type="EMBL" id="CP000480">
    <property type="protein sequence ID" value="ABK71991.1"/>
    <property type="molecule type" value="Genomic_DNA"/>
</dbReference>
<dbReference type="CDD" id="cd02932">
    <property type="entry name" value="OYE_YqiM_FMN"/>
    <property type="match status" value="1"/>
</dbReference>
<keyword evidence="2" id="KW-0285">Flavoprotein</keyword>
<evidence type="ECO:0000256" key="1">
    <source>
        <dbReference type="ARBA" id="ARBA00001917"/>
    </source>
</evidence>
<keyword evidence="4" id="KW-0521">NADP</keyword>
<evidence type="ECO:0000259" key="6">
    <source>
        <dbReference type="Pfam" id="PF00724"/>
    </source>
</evidence>
<dbReference type="OrthoDB" id="3169239at2"/>
<keyword evidence="3" id="KW-0288">FMN</keyword>
<dbReference type="eggNOG" id="COG1902">
    <property type="taxonomic scope" value="Bacteria"/>
</dbReference>
<dbReference type="RefSeq" id="WP_011728990.1">
    <property type="nucleotide sequence ID" value="NC_008596.1"/>
</dbReference>
<accession>A0QXK7</accession>
<evidence type="ECO:0000256" key="4">
    <source>
        <dbReference type="ARBA" id="ARBA00022857"/>
    </source>
</evidence>
<evidence type="ECO:0000256" key="2">
    <source>
        <dbReference type="ARBA" id="ARBA00022630"/>
    </source>
</evidence>
<dbReference type="Gene3D" id="3.20.20.70">
    <property type="entry name" value="Aldolase class I"/>
    <property type="match status" value="1"/>
</dbReference>
<dbReference type="GO" id="GO:0003959">
    <property type="term" value="F:NADPH dehydrogenase activity"/>
    <property type="evidence" value="ECO:0007669"/>
    <property type="project" value="InterPro"/>
</dbReference>
<proteinExistence type="predicted"/>
<gene>
    <name evidence="7" type="ordered locus">MSMEG_3338</name>
</gene>
<name>A0QXK7_MYCS2</name>
<dbReference type="PANTHER" id="PTHR43303:SF4">
    <property type="entry name" value="NADPH DEHYDROGENASE C23G7.10C-RELATED"/>
    <property type="match status" value="1"/>
</dbReference>
<dbReference type="InterPro" id="IPR044152">
    <property type="entry name" value="YqjM-like"/>
</dbReference>
<keyword evidence="8" id="KW-1185">Reference proteome</keyword>
<dbReference type="STRING" id="246196.MSMEG_3338"/>
<reference evidence="7 8" key="1">
    <citation type="submission" date="2006-10" db="EMBL/GenBank/DDBJ databases">
        <authorList>
            <person name="Fleischmann R.D."/>
            <person name="Dodson R.J."/>
            <person name="Haft D.H."/>
            <person name="Merkel J.S."/>
            <person name="Nelson W.C."/>
            <person name="Fraser C.M."/>
        </authorList>
    </citation>
    <scope>NUCLEOTIDE SEQUENCE [LARGE SCALE GENOMIC DNA]</scope>
    <source>
        <strain evidence="8">ATCC 700084 / mc(2)155</strain>
    </source>
</reference>
<dbReference type="Proteomes" id="UP000000757">
    <property type="component" value="Chromosome"/>
</dbReference>
<keyword evidence="5" id="KW-0560">Oxidoreductase</keyword>
<dbReference type="Pfam" id="PF00724">
    <property type="entry name" value="Oxidored_FMN"/>
    <property type="match status" value="1"/>
</dbReference>
<dbReference type="InterPro" id="IPR001155">
    <property type="entry name" value="OxRdtase_FMN_N"/>
</dbReference>
<dbReference type="PaxDb" id="246196-MSMEI_3256"/>
<dbReference type="PANTHER" id="PTHR43303">
    <property type="entry name" value="NADPH DEHYDROGENASE C23G7.10C-RELATED"/>
    <property type="match status" value="1"/>
</dbReference>
<evidence type="ECO:0000313" key="8">
    <source>
        <dbReference type="Proteomes" id="UP000000757"/>
    </source>
</evidence>
<evidence type="ECO:0000256" key="5">
    <source>
        <dbReference type="ARBA" id="ARBA00023002"/>
    </source>
</evidence>
<dbReference type="InterPro" id="IPR013785">
    <property type="entry name" value="Aldolase_TIM"/>
</dbReference>
<dbReference type="GO" id="GO:0050661">
    <property type="term" value="F:NADP binding"/>
    <property type="evidence" value="ECO:0007669"/>
    <property type="project" value="InterPro"/>
</dbReference>
<feature type="domain" description="NADH:flavin oxidoreductase/NADH oxidase N-terminal" evidence="6">
    <location>
        <begin position="19"/>
        <end position="350"/>
    </location>
</feature>
<organism evidence="7 8">
    <name type="scientific">Mycolicibacterium smegmatis (strain ATCC 700084 / mc(2)155)</name>
    <name type="common">Mycobacterium smegmatis</name>
    <dbReference type="NCBI Taxonomy" id="246196"/>
    <lineage>
        <taxon>Bacteria</taxon>
        <taxon>Bacillati</taxon>
        <taxon>Actinomycetota</taxon>
        <taxon>Actinomycetes</taxon>
        <taxon>Mycobacteriales</taxon>
        <taxon>Mycobacteriaceae</taxon>
        <taxon>Mycolicibacterium</taxon>
    </lineage>
</organism>
<evidence type="ECO:0000256" key="3">
    <source>
        <dbReference type="ARBA" id="ARBA00022643"/>
    </source>
</evidence>
<dbReference type="GO" id="GO:0010181">
    <property type="term" value="F:FMN binding"/>
    <property type="evidence" value="ECO:0007669"/>
    <property type="project" value="InterPro"/>
</dbReference>
<protein>
    <submittedName>
        <fullName evidence="7">Oxidoreductase, FAD/FMN-binding</fullName>
    </submittedName>
</protein>
<dbReference type="AlphaFoldDB" id="A0QXK7"/>
<comment type="cofactor">
    <cofactor evidence="1">
        <name>FMN</name>
        <dbReference type="ChEBI" id="CHEBI:58210"/>
    </cofactor>
</comment>
<dbReference type="SUPFAM" id="SSF51395">
    <property type="entry name" value="FMN-linked oxidoreductases"/>
    <property type="match status" value="1"/>
</dbReference>
<dbReference type="GeneID" id="93458104"/>
<sequence>MSASFGEEELLMDMERIAQPIQLRKVEVRNRIWMSPMAQYSATSDGCLSEWHSLHYGARAVGGVGMVMVESTAIGPDDRCTLRDPGIWTGAQVDSHRTVTDIIRRAGAVPAIQLQAAGRKSSHRLPWERRGQNSPVAVEEGGWTPLAPSAIPFGNLTVPRALTRAEIAMTVDRFAQAAVNAHEAGYDVVEVHAAHGYLLHQFLSPLANQRVDEYGGSLQNRLRFPLAVARAVRSALPADKPVFIRISTNDWTGGGFDFAQAVEFAKCLRELDIDLLDVTSGGLLVDAPPPPRPALNVEPADRIRQDVGILVAPVGQIGDPNVLEEAISRTKVDAVFLGRPLLRDPYLALRFLPGDPHDLWPTQYHRALINPR</sequence>
<evidence type="ECO:0000313" key="7">
    <source>
        <dbReference type="EMBL" id="ABK71991.1"/>
    </source>
</evidence>
<dbReference type="KEGG" id="msm:MSMEG_3338"/>